<dbReference type="FunFam" id="3.30.160.60:FF:001485">
    <property type="entry name" value="Krueppel-related zinc finger protein"/>
    <property type="match status" value="1"/>
</dbReference>
<evidence type="ECO:0000259" key="17">
    <source>
        <dbReference type="PROSITE" id="PS50157"/>
    </source>
</evidence>
<keyword evidence="7" id="KW-0217">Developmental protein</keyword>
<dbReference type="GO" id="GO:0035282">
    <property type="term" value="P:segmentation"/>
    <property type="evidence" value="ECO:0007669"/>
    <property type="project" value="UniProtKB-KW"/>
</dbReference>
<evidence type="ECO:0000256" key="6">
    <source>
        <dbReference type="ARBA" id="ARBA00013638"/>
    </source>
</evidence>
<dbReference type="FunFam" id="3.30.160.60:FF:000123">
    <property type="entry name" value="transcriptional repressor CTCF isoform X1"/>
    <property type="match status" value="1"/>
</dbReference>
<comment type="function">
    <text evidence="1">May be involved in transcriptional regulation.</text>
</comment>
<dbReference type="PANTHER" id="PTHR24403:SF109">
    <property type="entry name" value="ZINC FINGER PROTEIN 845-LIKE"/>
    <property type="match status" value="1"/>
</dbReference>
<dbReference type="EMBL" id="KZ308434">
    <property type="protein sequence ID" value="KAG8229546.1"/>
    <property type="molecule type" value="Genomic_DNA"/>
</dbReference>
<evidence type="ECO:0000256" key="8">
    <source>
        <dbReference type="ARBA" id="ARBA00022723"/>
    </source>
</evidence>
<evidence type="ECO:0000256" key="3">
    <source>
        <dbReference type="ARBA" id="ARBA00004123"/>
    </source>
</evidence>
<dbReference type="FunFam" id="3.30.160.60:FF:000448">
    <property type="entry name" value="RE1-silencing transcription factor A"/>
    <property type="match status" value="1"/>
</dbReference>
<evidence type="ECO:0000313" key="19">
    <source>
        <dbReference type="Proteomes" id="UP000792457"/>
    </source>
</evidence>
<reference evidence="18" key="1">
    <citation type="submission" date="2013-04" db="EMBL/GenBank/DDBJ databases">
        <authorList>
            <person name="Qu J."/>
            <person name="Murali S.C."/>
            <person name="Bandaranaike D."/>
            <person name="Bellair M."/>
            <person name="Blankenburg K."/>
            <person name="Chao H."/>
            <person name="Dinh H."/>
            <person name="Doddapaneni H."/>
            <person name="Downs B."/>
            <person name="Dugan-Rocha S."/>
            <person name="Elkadiri S."/>
            <person name="Gnanaolivu R.D."/>
            <person name="Hernandez B."/>
            <person name="Javaid M."/>
            <person name="Jayaseelan J.C."/>
            <person name="Lee S."/>
            <person name="Li M."/>
            <person name="Ming W."/>
            <person name="Munidasa M."/>
            <person name="Muniz J."/>
            <person name="Nguyen L."/>
            <person name="Ongeri F."/>
            <person name="Osuji N."/>
            <person name="Pu L.-L."/>
            <person name="Puazo M."/>
            <person name="Qu C."/>
            <person name="Quiroz J."/>
            <person name="Raj R."/>
            <person name="Weissenberger G."/>
            <person name="Xin Y."/>
            <person name="Zou X."/>
            <person name="Han Y."/>
            <person name="Richards S."/>
            <person name="Worley K."/>
            <person name="Muzny D."/>
            <person name="Gibbs R."/>
        </authorList>
    </citation>
    <scope>NUCLEOTIDE SEQUENCE</scope>
    <source>
        <strain evidence="18">Sampled in the wild</strain>
    </source>
</reference>
<evidence type="ECO:0000313" key="18">
    <source>
        <dbReference type="EMBL" id="KAG8229546.1"/>
    </source>
</evidence>
<keyword evidence="7" id="KW-0302">Gap protein</keyword>
<dbReference type="OrthoDB" id="6077919at2759"/>
<dbReference type="Pfam" id="PF00096">
    <property type="entry name" value="zf-C2H2"/>
    <property type="match status" value="3"/>
</dbReference>
<keyword evidence="13" id="KW-0238">DNA-binding</keyword>
<dbReference type="GO" id="GO:0045944">
    <property type="term" value="P:positive regulation of transcription by RNA polymerase II"/>
    <property type="evidence" value="ECO:0007669"/>
    <property type="project" value="TreeGrafter"/>
</dbReference>
<evidence type="ECO:0000256" key="7">
    <source>
        <dbReference type="ARBA" id="ARBA00022492"/>
    </source>
</evidence>
<dbReference type="FunFam" id="3.30.160.60:FF:000226">
    <property type="entry name" value="Zinc finger protein 236 variant"/>
    <property type="match status" value="1"/>
</dbReference>
<comment type="similarity">
    <text evidence="5">Belongs to the hunchback C2H2-type zinc-finger protein family.</text>
</comment>
<comment type="function">
    <text evidence="2">Gap class segmentation protein that controls development of head structures.</text>
</comment>
<keyword evidence="19" id="KW-1185">Reference proteome</keyword>
<feature type="domain" description="C2H2-type" evidence="17">
    <location>
        <begin position="199"/>
        <end position="226"/>
    </location>
</feature>
<reference evidence="18" key="2">
    <citation type="submission" date="2017-10" db="EMBL/GenBank/DDBJ databases">
        <title>Ladona fulva Genome sequencing and assembly.</title>
        <authorList>
            <person name="Murali S."/>
            <person name="Richards S."/>
            <person name="Bandaranaike D."/>
            <person name="Bellair M."/>
            <person name="Blankenburg K."/>
            <person name="Chao H."/>
            <person name="Dinh H."/>
            <person name="Doddapaneni H."/>
            <person name="Dugan-Rocha S."/>
            <person name="Elkadiri S."/>
            <person name="Gnanaolivu R."/>
            <person name="Hernandez B."/>
            <person name="Skinner E."/>
            <person name="Javaid M."/>
            <person name="Lee S."/>
            <person name="Li M."/>
            <person name="Ming W."/>
            <person name="Munidasa M."/>
            <person name="Muniz J."/>
            <person name="Nguyen L."/>
            <person name="Hughes D."/>
            <person name="Osuji N."/>
            <person name="Pu L.-L."/>
            <person name="Puazo M."/>
            <person name="Qu C."/>
            <person name="Quiroz J."/>
            <person name="Raj R."/>
            <person name="Weissenberger G."/>
            <person name="Xin Y."/>
            <person name="Zou X."/>
            <person name="Han Y."/>
            <person name="Worley K."/>
            <person name="Muzny D."/>
            <person name="Gibbs R."/>
        </authorList>
    </citation>
    <scope>NUCLEOTIDE SEQUENCE</scope>
    <source>
        <strain evidence="18">Sampled in the wild</strain>
    </source>
</reference>
<evidence type="ECO:0000256" key="14">
    <source>
        <dbReference type="ARBA" id="ARBA00023163"/>
    </source>
</evidence>
<dbReference type="PANTHER" id="PTHR24403">
    <property type="entry name" value="ZINC FINGER PROTEIN"/>
    <property type="match status" value="1"/>
</dbReference>
<dbReference type="InterPro" id="IPR013087">
    <property type="entry name" value="Znf_C2H2_type"/>
</dbReference>
<dbReference type="SMART" id="SM00355">
    <property type="entry name" value="ZnF_C2H2"/>
    <property type="match status" value="8"/>
</dbReference>
<proteinExistence type="inferred from homology"/>
<dbReference type="InterPro" id="IPR036236">
    <property type="entry name" value="Znf_C2H2_sf"/>
</dbReference>
<sequence>MANRPEGEDPIEEGEEIFHHVWYADRCEVKLEINDKEFYLMDKRYKTVQGEMKVEDEEVEHCPQKEGICLVKERSGCSDVKESKKDMVDSDVGSKEEECRNEEDGKECEVEIKREAVEEGVNEGNYMSCHICGEKRKTKDKMKEHIYREHFQDFVDNQRRAEEGEYEVKRHRCTFCHKEFKSNSHLVQHLRTHTGDRPFQCHLCDYSYSTKTNLNRHLLKHTGEKPFKCSYCEFRTSVSWSLKEHVRRHTDEKSFKCNTCEYSCLKNSQLRRHMLKHTGEKPFKCNICEYSCKQRTNLRAHILTHTGEKPFKCNMCEYRAYRKVLLKTHMIKHTGEKPFKCKVCEQGFACTSTLRRHVLKHSG</sequence>
<keyword evidence="9" id="KW-0677">Repeat</keyword>
<comment type="caution">
    <text evidence="18">The sequence shown here is derived from an EMBL/GenBank/DDBJ whole genome shotgun (WGS) entry which is preliminary data.</text>
</comment>
<gene>
    <name evidence="18" type="ORF">J437_LFUL009020</name>
</gene>
<dbReference type="GO" id="GO:0003677">
    <property type="term" value="F:DNA binding"/>
    <property type="evidence" value="ECO:0007669"/>
    <property type="project" value="UniProtKB-KW"/>
</dbReference>
<feature type="domain" description="C2H2-type" evidence="17">
    <location>
        <begin position="255"/>
        <end position="282"/>
    </location>
</feature>
<evidence type="ECO:0000256" key="1">
    <source>
        <dbReference type="ARBA" id="ARBA00003767"/>
    </source>
</evidence>
<dbReference type="FunFam" id="3.30.160.60:FF:000614">
    <property type="entry name" value="Zinc finger protein 142"/>
    <property type="match status" value="1"/>
</dbReference>
<dbReference type="SUPFAM" id="SSF57667">
    <property type="entry name" value="beta-beta-alpha zinc fingers"/>
    <property type="match status" value="4"/>
</dbReference>
<keyword evidence="10 16" id="KW-0863">Zinc-finger</keyword>
<evidence type="ECO:0000256" key="10">
    <source>
        <dbReference type="ARBA" id="ARBA00022771"/>
    </source>
</evidence>
<feature type="domain" description="C2H2-type" evidence="17">
    <location>
        <begin position="227"/>
        <end position="254"/>
    </location>
</feature>
<feature type="domain" description="C2H2-type" evidence="17">
    <location>
        <begin position="339"/>
        <end position="363"/>
    </location>
</feature>
<keyword evidence="8" id="KW-0479">Metal-binding</keyword>
<dbReference type="PROSITE" id="PS00028">
    <property type="entry name" value="ZINC_FINGER_C2H2_1"/>
    <property type="match status" value="5"/>
</dbReference>
<dbReference type="Proteomes" id="UP000792457">
    <property type="component" value="Unassembled WGS sequence"/>
</dbReference>
<feature type="domain" description="C2H2-type" evidence="17">
    <location>
        <begin position="283"/>
        <end position="310"/>
    </location>
</feature>
<evidence type="ECO:0000256" key="4">
    <source>
        <dbReference type="ARBA" id="ARBA00006991"/>
    </source>
</evidence>
<feature type="domain" description="C2H2-type" evidence="17">
    <location>
        <begin position="311"/>
        <end position="338"/>
    </location>
</feature>
<dbReference type="FunFam" id="3.30.160.60:FF:002069">
    <property type="entry name" value="Uncharacterized protein"/>
    <property type="match status" value="1"/>
</dbReference>
<evidence type="ECO:0000256" key="5">
    <source>
        <dbReference type="ARBA" id="ARBA00007746"/>
    </source>
</evidence>
<keyword evidence="12" id="KW-0805">Transcription regulation</keyword>
<comment type="similarity">
    <text evidence="4">Belongs to the krueppel C2H2-type zinc-finger protein family.</text>
</comment>
<dbReference type="Gene3D" id="3.30.160.60">
    <property type="entry name" value="Classic Zinc Finger"/>
    <property type="match status" value="7"/>
</dbReference>
<evidence type="ECO:0000256" key="2">
    <source>
        <dbReference type="ARBA" id="ARBA00003983"/>
    </source>
</evidence>
<evidence type="ECO:0000256" key="11">
    <source>
        <dbReference type="ARBA" id="ARBA00022833"/>
    </source>
</evidence>
<name>A0A8K0K705_LADFU</name>
<comment type="subcellular location">
    <subcellularLocation>
        <location evidence="3">Nucleus</location>
    </subcellularLocation>
</comment>
<evidence type="ECO:0000256" key="15">
    <source>
        <dbReference type="ARBA" id="ARBA00023242"/>
    </source>
</evidence>
<keyword evidence="15" id="KW-0539">Nucleus</keyword>
<evidence type="ECO:0000256" key="16">
    <source>
        <dbReference type="PROSITE-ProRule" id="PRU00042"/>
    </source>
</evidence>
<evidence type="ECO:0000256" key="12">
    <source>
        <dbReference type="ARBA" id="ARBA00023015"/>
    </source>
</evidence>
<evidence type="ECO:0000256" key="13">
    <source>
        <dbReference type="ARBA" id="ARBA00023125"/>
    </source>
</evidence>
<evidence type="ECO:0000256" key="9">
    <source>
        <dbReference type="ARBA" id="ARBA00022737"/>
    </source>
</evidence>
<feature type="domain" description="C2H2-type" evidence="17">
    <location>
        <begin position="171"/>
        <end position="198"/>
    </location>
</feature>
<organism evidence="18 19">
    <name type="scientific">Ladona fulva</name>
    <name type="common">Scarce chaser dragonfly</name>
    <name type="synonym">Libellula fulva</name>
    <dbReference type="NCBI Taxonomy" id="123851"/>
    <lineage>
        <taxon>Eukaryota</taxon>
        <taxon>Metazoa</taxon>
        <taxon>Ecdysozoa</taxon>
        <taxon>Arthropoda</taxon>
        <taxon>Hexapoda</taxon>
        <taxon>Insecta</taxon>
        <taxon>Pterygota</taxon>
        <taxon>Palaeoptera</taxon>
        <taxon>Odonata</taxon>
        <taxon>Epiprocta</taxon>
        <taxon>Anisoptera</taxon>
        <taxon>Libelluloidea</taxon>
        <taxon>Libellulidae</taxon>
        <taxon>Ladona</taxon>
    </lineage>
</organism>
<protein>
    <recommendedName>
        <fullName evidence="6">Protein hunchback</fullName>
    </recommendedName>
</protein>
<keyword evidence="14" id="KW-0804">Transcription</keyword>
<dbReference type="FunFam" id="3.30.160.60:FF:000099">
    <property type="entry name" value="Zinc finger protein 79"/>
    <property type="match status" value="1"/>
</dbReference>
<dbReference type="InterPro" id="IPR050688">
    <property type="entry name" value="Zinc_finger/UBP_domain"/>
</dbReference>
<dbReference type="GO" id="GO:0008270">
    <property type="term" value="F:zinc ion binding"/>
    <property type="evidence" value="ECO:0007669"/>
    <property type="project" value="UniProtKB-KW"/>
</dbReference>
<keyword evidence="11" id="KW-0862">Zinc</keyword>
<dbReference type="GO" id="GO:0005634">
    <property type="term" value="C:nucleus"/>
    <property type="evidence" value="ECO:0007669"/>
    <property type="project" value="UniProtKB-SubCell"/>
</dbReference>
<accession>A0A8K0K705</accession>
<dbReference type="PROSITE" id="PS50157">
    <property type="entry name" value="ZINC_FINGER_C2H2_2"/>
    <property type="match status" value="7"/>
</dbReference>
<dbReference type="AlphaFoldDB" id="A0A8K0K705"/>